<dbReference type="PANTHER" id="PTHR35023:SF1">
    <property type="entry name" value="MG-PROTOPORPHYRIN IX CHELATASE"/>
    <property type="match status" value="1"/>
</dbReference>
<dbReference type="InterPro" id="IPR041628">
    <property type="entry name" value="ChlI/MoxR_AAA_lid"/>
</dbReference>
<keyword evidence="2" id="KW-0547">Nucleotide-binding</keyword>
<keyword evidence="5" id="KW-0175">Coiled coil</keyword>
<dbReference type="InterPro" id="IPR027417">
    <property type="entry name" value="P-loop_NTPase"/>
</dbReference>
<feature type="coiled-coil region" evidence="5">
    <location>
        <begin position="250"/>
        <end position="301"/>
    </location>
</feature>
<feature type="region of interest" description="Disordered" evidence="6">
    <location>
        <begin position="388"/>
        <end position="414"/>
    </location>
</feature>
<dbReference type="InterPro" id="IPR003593">
    <property type="entry name" value="AAA+_ATPase"/>
</dbReference>
<comment type="caution">
    <text evidence="8">The sequence shown here is derived from an EMBL/GenBank/DDBJ whole genome shotgun (WGS) entry which is preliminary data.</text>
</comment>
<reference evidence="8 9" key="1">
    <citation type="journal article" date="2018" name="Nat. Biotechnol.">
        <title>A standardized bacterial taxonomy based on genome phylogeny substantially revises the tree of life.</title>
        <authorList>
            <person name="Parks D.H."/>
            <person name="Chuvochina M."/>
            <person name="Waite D.W."/>
            <person name="Rinke C."/>
            <person name="Skarshewski A."/>
            <person name="Chaumeil P.A."/>
            <person name="Hugenholtz P."/>
        </authorList>
    </citation>
    <scope>NUCLEOTIDE SEQUENCE [LARGE SCALE GENOMIC DNA]</scope>
    <source>
        <strain evidence="8">UBA8781</strain>
    </source>
</reference>
<dbReference type="SUPFAM" id="SSF52540">
    <property type="entry name" value="P-loop containing nucleoside triphosphate hydrolases"/>
    <property type="match status" value="1"/>
</dbReference>
<organism evidence="8 9">
    <name type="scientific">Anaerolinea thermolimosa</name>
    <dbReference type="NCBI Taxonomy" id="229919"/>
    <lineage>
        <taxon>Bacteria</taxon>
        <taxon>Bacillati</taxon>
        <taxon>Chloroflexota</taxon>
        <taxon>Anaerolineae</taxon>
        <taxon>Anaerolineales</taxon>
        <taxon>Anaerolineaceae</taxon>
        <taxon>Anaerolinea</taxon>
    </lineage>
</organism>
<dbReference type="Pfam" id="PF01078">
    <property type="entry name" value="Mg_chelatase"/>
    <property type="match status" value="1"/>
</dbReference>
<feature type="domain" description="AAA+ ATPase" evidence="7">
    <location>
        <begin position="74"/>
        <end position="258"/>
    </location>
</feature>
<evidence type="ECO:0000256" key="4">
    <source>
        <dbReference type="ARBA" id="ARBA00030759"/>
    </source>
</evidence>
<protein>
    <recommendedName>
        <fullName evidence="4">Mg-protoporphyrin IX chelatase</fullName>
    </recommendedName>
</protein>
<dbReference type="Proteomes" id="UP000264141">
    <property type="component" value="Unassembled WGS sequence"/>
</dbReference>
<dbReference type="CDD" id="cd00009">
    <property type="entry name" value="AAA"/>
    <property type="match status" value="1"/>
</dbReference>
<name>A0A3D1JI25_9CHLR</name>
<dbReference type="PANTHER" id="PTHR35023">
    <property type="entry name" value="CHELATASE-RELATED"/>
    <property type="match status" value="1"/>
</dbReference>
<evidence type="ECO:0000259" key="7">
    <source>
        <dbReference type="SMART" id="SM00382"/>
    </source>
</evidence>
<dbReference type="EMBL" id="DPBP01000033">
    <property type="protein sequence ID" value="HCE17885.1"/>
    <property type="molecule type" value="Genomic_DNA"/>
</dbReference>
<dbReference type="Gene3D" id="3.40.50.300">
    <property type="entry name" value="P-loop containing nucleotide triphosphate hydrolases"/>
    <property type="match status" value="1"/>
</dbReference>
<accession>A0A3D1JI25</accession>
<evidence type="ECO:0000256" key="6">
    <source>
        <dbReference type="SAM" id="MobiDB-lite"/>
    </source>
</evidence>
<evidence type="ECO:0000256" key="3">
    <source>
        <dbReference type="ARBA" id="ARBA00022840"/>
    </source>
</evidence>
<keyword evidence="3 8" id="KW-0067">ATP-binding</keyword>
<dbReference type="InterPro" id="IPR000523">
    <property type="entry name" value="Mg_chelatse_chII-like_cat_dom"/>
</dbReference>
<evidence type="ECO:0000313" key="8">
    <source>
        <dbReference type="EMBL" id="HCE17885.1"/>
    </source>
</evidence>
<dbReference type="RefSeq" id="WP_062190598.1">
    <property type="nucleotide sequence ID" value="NZ_DF967965.1"/>
</dbReference>
<evidence type="ECO:0000256" key="5">
    <source>
        <dbReference type="SAM" id="Coils"/>
    </source>
</evidence>
<dbReference type="Gene3D" id="1.10.8.80">
    <property type="entry name" value="Magnesium chelatase subunit I, C-Terminal domain"/>
    <property type="match status" value="1"/>
</dbReference>
<dbReference type="InterPro" id="IPR052989">
    <property type="entry name" value="Mg-chelatase_DI-like"/>
</dbReference>
<evidence type="ECO:0000256" key="1">
    <source>
        <dbReference type="ARBA" id="ARBA00005799"/>
    </source>
</evidence>
<dbReference type="AlphaFoldDB" id="A0A3D1JI25"/>
<sequence length="414" mass="46639">MSEKPEYQESRDENVVHTVRSLRELIDIVTGKNFQPNAEPADSGLAEILPFPFLALVGQEEMKLALLLSIINPLVNGVLLIGPRGTGKTTAVRSLIHLLPDVQRSNCFLGCLPEDIETGGIDAVCPDCARKYAEGIPLTRQDRVRLIELPLNATLEAVIGGMDENALSQNRMLIRRGILAQADLNVLYIDEVNLLDSAIINAILDAASAGTYTVRNEKFSATYRSRFTLIGSMNPEEGNLRPQIMDRFGLRVLVKGLEDHEERLEAYRRSRAYRLNPRATVQQYQEETMRAREEIIAAKELLPFVEIPPKVAHLGIQMIRHLNIDSIRAEITLLEAARAFAAADARTTVSEDDLRMVAPMALRFRHSEFMLKYFEEQEKEDEALQKYIEQCLSHPENPPEAYPPTHKTDESKEK</sequence>
<dbReference type="STRING" id="229919.GCA_001050195_01094"/>
<evidence type="ECO:0000256" key="2">
    <source>
        <dbReference type="ARBA" id="ARBA00022741"/>
    </source>
</evidence>
<gene>
    <name evidence="8" type="ORF">DEQ80_08510</name>
</gene>
<comment type="similarity">
    <text evidence="1">Belongs to the Mg-chelatase subunits D/I family.</text>
</comment>
<dbReference type="GO" id="GO:0005524">
    <property type="term" value="F:ATP binding"/>
    <property type="evidence" value="ECO:0007669"/>
    <property type="project" value="UniProtKB-KW"/>
</dbReference>
<evidence type="ECO:0000313" key="9">
    <source>
        <dbReference type="Proteomes" id="UP000264141"/>
    </source>
</evidence>
<dbReference type="SMART" id="SM00382">
    <property type="entry name" value="AAA"/>
    <property type="match status" value="1"/>
</dbReference>
<dbReference type="OrthoDB" id="9775079at2"/>
<dbReference type="Pfam" id="PF17863">
    <property type="entry name" value="AAA_lid_2"/>
    <property type="match status" value="1"/>
</dbReference>
<proteinExistence type="inferred from homology"/>